<gene>
    <name evidence="1" type="ORF">ERX46_13125</name>
</gene>
<accession>A0A4Q4KJW4</accession>
<evidence type="ECO:0000313" key="1">
    <source>
        <dbReference type="EMBL" id="RYM32987.1"/>
    </source>
</evidence>
<name>A0A4Q4KJW4_9FLAO</name>
<evidence type="ECO:0000313" key="2">
    <source>
        <dbReference type="Proteomes" id="UP000293952"/>
    </source>
</evidence>
<proteinExistence type="predicted"/>
<dbReference type="RefSeq" id="WP_165366233.1">
    <property type="nucleotide sequence ID" value="NZ_SETE01000005.1"/>
</dbReference>
<keyword evidence="2" id="KW-1185">Reference proteome</keyword>
<sequence length="69" mass="7783">MVDDLLLVIKGSALNCGGRFANRPYWDMAFAGGKRRKKKKAILKENGFLKYENLEIRNPITIGSQLNIS</sequence>
<organism evidence="1 2">
    <name type="scientific">Brumimicrobium glaciale</name>
    <dbReference type="NCBI Taxonomy" id="200475"/>
    <lineage>
        <taxon>Bacteria</taxon>
        <taxon>Pseudomonadati</taxon>
        <taxon>Bacteroidota</taxon>
        <taxon>Flavobacteriia</taxon>
        <taxon>Flavobacteriales</taxon>
        <taxon>Crocinitomicaceae</taxon>
        <taxon>Brumimicrobium</taxon>
    </lineage>
</organism>
<dbReference type="Proteomes" id="UP000293952">
    <property type="component" value="Unassembled WGS sequence"/>
</dbReference>
<comment type="caution">
    <text evidence="1">The sequence shown here is derived from an EMBL/GenBank/DDBJ whole genome shotgun (WGS) entry which is preliminary data.</text>
</comment>
<protein>
    <submittedName>
        <fullName evidence="1">Uncharacterized protein</fullName>
    </submittedName>
</protein>
<dbReference type="EMBL" id="SETE01000005">
    <property type="protein sequence ID" value="RYM32987.1"/>
    <property type="molecule type" value="Genomic_DNA"/>
</dbReference>
<dbReference type="AlphaFoldDB" id="A0A4Q4KJW4"/>
<reference evidence="1 2" key="1">
    <citation type="submission" date="2019-02" db="EMBL/GenBank/DDBJ databases">
        <title>Genome sequence of the sea-ice species Brumimicrobium glaciale.</title>
        <authorList>
            <person name="Bowman J.P."/>
        </authorList>
    </citation>
    <scope>NUCLEOTIDE SEQUENCE [LARGE SCALE GENOMIC DNA]</scope>
    <source>
        <strain evidence="1 2">IC156</strain>
    </source>
</reference>